<organism evidence="1">
    <name type="scientific">Myoviridae sp. ctx322</name>
    <dbReference type="NCBI Taxonomy" id="2826711"/>
    <lineage>
        <taxon>Viruses</taxon>
        <taxon>Duplodnaviria</taxon>
        <taxon>Heunggongvirae</taxon>
        <taxon>Uroviricota</taxon>
        <taxon>Caudoviricetes</taxon>
    </lineage>
</organism>
<dbReference type="EMBL" id="BK015115">
    <property type="protein sequence ID" value="DAD91557.1"/>
    <property type="molecule type" value="Genomic_DNA"/>
</dbReference>
<accession>A0A8S5N9V1</accession>
<evidence type="ECO:0000313" key="1">
    <source>
        <dbReference type="EMBL" id="DAD91557.1"/>
    </source>
</evidence>
<sequence length="221" mass="26808">MATHQMNTQGSEIHRLKEISNYDRKEFEKLYKACTPLVKRLSKNIDHRRYDVTPDVIQSYFWDKFLYVYNKYKGEGYDYNRLRATLISALKTFKNKLLRNAYTKQAEFNQDLTSFEDIYEKGEKEWEDESDETEYKEDLSQRFNEYMKDHLTEDEFILFRTELDPPPFFEERMKESHGKISILSLIDYFELPRDRKSAQYMSAMRNHIKEVLETAKSDFKR</sequence>
<protein>
    <submittedName>
        <fullName evidence="1">Sigma factor AlgU negative regulatory factor, TRANSCRIPTION.96A</fullName>
    </submittedName>
</protein>
<name>A0A8S5N9V1_9CAUD</name>
<proteinExistence type="predicted"/>
<reference evidence="1" key="1">
    <citation type="journal article" date="2021" name="Proc. Natl. Acad. Sci. U.S.A.">
        <title>A Catalog of Tens of Thousands of Viruses from Human Metagenomes Reveals Hidden Associations with Chronic Diseases.</title>
        <authorList>
            <person name="Tisza M.J."/>
            <person name="Buck C.B."/>
        </authorList>
    </citation>
    <scope>NUCLEOTIDE SEQUENCE</scope>
    <source>
        <strain evidence="1">Ctx322</strain>
    </source>
</reference>